<name>A0A444ZIA8_ARAHY</name>
<dbReference type="Pfam" id="PF07990">
    <property type="entry name" value="NABP"/>
    <property type="match status" value="1"/>
</dbReference>
<evidence type="ECO:0000256" key="5">
    <source>
        <dbReference type="SAM" id="MobiDB-lite"/>
    </source>
</evidence>
<keyword evidence="1" id="KW-0677">Repeat</keyword>
<keyword evidence="3" id="KW-0694">RNA-binding</keyword>
<evidence type="ECO:0000256" key="4">
    <source>
        <dbReference type="PROSITE-ProRule" id="PRU00317"/>
    </source>
</evidence>
<feature type="repeat" description="Pumilio" evidence="4">
    <location>
        <begin position="636"/>
        <end position="671"/>
    </location>
</feature>
<dbReference type="Gene3D" id="1.25.10.10">
    <property type="entry name" value="Leucine-rich Repeat Variant"/>
    <property type="match status" value="1"/>
</dbReference>
<keyword evidence="2" id="KW-0810">Translation regulation</keyword>
<dbReference type="SMART" id="SM00025">
    <property type="entry name" value="Pumilio"/>
    <property type="match status" value="2"/>
</dbReference>
<dbReference type="PANTHER" id="PTHR12537:SF119">
    <property type="entry name" value="PUMILIO HOMOLOG 6, CHLOROPLASTIC"/>
    <property type="match status" value="1"/>
</dbReference>
<dbReference type="Proteomes" id="UP000289738">
    <property type="component" value="Chromosome B04"/>
</dbReference>
<evidence type="ECO:0000256" key="1">
    <source>
        <dbReference type="ARBA" id="ARBA00022737"/>
    </source>
</evidence>
<accession>A0A444ZIA8</accession>
<feature type="region of interest" description="Disordered" evidence="5">
    <location>
        <begin position="1"/>
        <end position="31"/>
    </location>
</feature>
<dbReference type="EMBL" id="SDMP01000014">
    <property type="protein sequence ID" value="RYR13853.1"/>
    <property type="molecule type" value="Genomic_DNA"/>
</dbReference>
<feature type="region of interest" description="Disordered" evidence="5">
    <location>
        <begin position="205"/>
        <end position="228"/>
    </location>
</feature>
<protein>
    <recommendedName>
        <fullName evidence="6">PUM-HD domain-containing protein</fullName>
    </recommendedName>
</protein>
<feature type="repeat" description="Pumilio" evidence="4">
    <location>
        <begin position="672"/>
        <end position="697"/>
    </location>
</feature>
<dbReference type="GO" id="GO:0005737">
    <property type="term" value="C:cytoplasm"/>
    <property type="evidence" value="ECO:0007669"/>
    <property type="project" value="TreeGrafter"/>
</dbReference>
<comment type="caution">
    <text evidence="7">The sequence shown here is derived from an EMBL/GenBank/DDBJ whole genome shotgun (WGS) entry which is preliminary data.</text>
</comment>
<dbReference type="PROSITE" id="PS50303">
    <property type="entry name" value="PUM_HD"/>
    <property type="match status" value="1"/>
</dbReference>
<dbReference type="GO" id="GO:0003729">
    <property type="term" value="F:mRNA binding"/>
    <property type="evidence" value="ECO:0007669"/>
    <property type="project" value="TreeGrafter"/>
</dbReference>
<dbReference type="GO" id="GO:0006417">
    <property type="term" value="P:regulation of translation"/>
    <property type="evidence" value="ECO:0007669"/>
    <property type="project" value="UniProtKB-KW"/>
</dbReference>
<dbReference type="PANTHER" id="PTHR12537">
    <property type="entry name" value="RNA BINDING PROTEIN PUMILIO-RELATED"/>
    <property type="match status" value="1"/>
</dbReference>
<evidence type="ECO:0000313" key="8">
    <source>
        <dbReference type="Proteomes" id="UP000289738"/>
    </source>
</evidence>
<proteinExistence type="predicted"/>
<evidence type="ECO:0000256" key="2">
    <source>
        <dbReference type="ARBA" id="ARBA00022845"/>
    </source>
</evidence>
<organism evidence="7 8">
    <name type="scientific">Arachis hypogaea</name>
    <name type="common">Peanut</name>
    <dbReference type="NCBI Taxonomy" id="3818"/>
    <lineage>
        <taxon>Eukaryota</taxon>
        <taxon>Viridiplantae</taxon>
        <taxon>Streptophyta</taxon>
        <taxon>Embryophyta</taxon>
        <taxon>Tracheophyta</taxon>
        <taxon>Spermatophyta</taxon>
        <taxon>Magnoliopsida</taxon>
        <taxon>eudicotyledons</taxon>
        <taxon>Gunneridae</taxon>
        <taxon>Pentapetalae</taxon>
        <taxon>rosids</taxon>
        <taxon>fabids</taxon>
        <taxon>Fabales</taxon>
        <taxon>Fabaceae</taxon>
        <taxon>Papilionoideae</taxon>
        <taxon>50 kb inversion clade</taxon>
        <taxon>dalbergioids sensu lato</taxon>
        <taxon>Dalbergieae</taxon>
        <taxon>Pterocarpus clade</taxon>
        <taxon>Arachis</taxon>
    </lineage>
</organism>
<dbReference type="PROSITE" id="PS50302">
    <property type="entry name" value="PUM"/>
    <property type="match status" value="3"/>
</dbReference>
<dbReference type="InterPro" id="IPR001313">
    <property type="entry name" value="Pumilio_RNA-bd_rpt"/>
</dbReference>
<dbReference type="InterPro" id="IPR011989">
    <property type="entry name" value="ARM-like"/>
</dbReference>
<feature type="domain" description="PUM-HD" evidence="6">
    <location>
        <begin position="580"/>
        <end position="697"/>
    </location>
</feature>
<gene>
    <name evidence="7" type="ORF">Ahy_B04g070625</name>
</gene>
<evidence type="ECO:0000256" key="3">
    <source>
        <dbReference type="ARBA" id="ARBA00022884"/>
    </source>
</evidence>
<dbReference type="AlphaFoldDB" id="A0A444ZIA8"/>
<reference evidence="7 8" key="1">
    <citation type="submission" date="2019-01" db="EMBL/GenBank/DDBJ databases">
        <title>Sequencing of cultivated peanut Arachis hypogaea provides insights into genome evolution and oil improvement.</title>
        <authorList>
            <person name="Chen X."/>
        </authorList>
    </citation>
    <scope>NUCLEOTIDE SEQUENCE [LARGE SCALE GENOMIC DNA]</scope>
    <source>
        <strain evidence="8">cv. Fuhuasheng</strain>
        <tissue evidence="7">Leaves</tissue>
    </source>
</reference>
<dbReference type="SUPFAM" id="SSF48371">
    <property type="entry name" value="ARM repeat"/>
    <property type="match status" value="1"/>
</dbReference>
<keyword evidence="8" id="KW-1185">Reference proteome</keyword>
<feature type="region of interest" description="Disordered" evidence="5">
    <location>
        <begin position="46"/>
        <end position="66"/>
    </location>
</feature>
<evidence type="ECO:0000259" key="6">
    <source>
        <dbReference type="PROSITE" id="PS50303"/>
    </source>
</evidence>
<dbReference type="InterPro" id="IPR012940">
    <property type="entry name" value="NABP"/>
</dbReference>
<feature type="repeat" description="Pumilio" evidence="4">
    <location>
        <begin position="600"/>
        <end position="635"/>
    </location>
</feature>
<dbReference type="Pfam" id="PF00806">
    <property type="entry name" value="PUF"/>
    <property type="match status" value="3"/>
</dbReference>
<dbReference type="InterPro" id="IPR033133">
    <property type="entry name" value="PUM-HD"/>
</dbReference>
<dbReference type="InterPro" id="IPR016024">
    <property type="entry name" value="ARM-type_fold"/>
</dbReference>
<sequence length="697" mass="75675">MATESPIRISEAGGKWPSLKEGSTFGSPARNMATEDLGILVQGHRFHGSGRDMAPNRSGSAPPSMEGSFLAIENLLSQQNTTQNASLATLSRAMQKYDSSKISFHLPQGTLATHREESEDDSPQQPYDNELVKTDGLWSRPDASASLPSQCKNIVDSIQVVTIISTSKFRCGLADEPIDLDAVSSSSRDPPVPSVEVGKPIVGADDMRMSSSAGTNAPLASSSSLESTGSMGISDLDVSIVESQLKALSVSNLSNSESPSYEEKWKTDYQNNLMQQQMFQQQNNPCEVPNANSQNVNSAYIVREQFPHNASKFSSDVQPLLQSSGFTPPLYATAAAAYMTSPNPFYTNLQASGMYTPQYVGGYTINPSVVPSYIPAYPPHGAVPYIVDGATSSSYTPMTPGLSAGGSISHGAEMTHANKFPGQYGFTMQPSFTDPMYMQYHQQPFVEGYGVSGHFDPMAPRASGVSQISPFDSQKRPTSGAYLEDKNLHHQRSGANMNLRRGGLTIPIPNYFGPPTNMGYVMQYPSSPLPCPVLPGYPEGSPSLPGVRNEMKLSPASGRNGGVLSGWQGHRSFDSAHDPKIVNFLEELKSGKGRRFELSDIIGHIVEFSADQHGSRFIQQKLESCSVEEKALVFKEVLPHASKLMTDVFGNYVIQKFFEYGSPEQRRELASRLGGQILPLSLQMYGCRVIQKVCNSY</sequence>
<feature type="compositionally biased region" description="Polar residues" evidence="5">
    <location>
        <begin position="209"/>
        <end position="220"/>
    </location>
</feature>
<evidence type="ECO:0000313" key="7">
    <source>
        <dbReference type="EMBL" id="RYR13853.1"/>
    </source>
</evidence>